<dbReference type="Proteomes" id="UP000325755">
    <property type="component" value="Chromosome"/>
</dbReference>
<evidence type="ECO:0000256" key="2">
    <source>
        <dbReference type="SAM" id="SignalP"/>
    </source>
</evidence>
<protein>
    <recommendedName>
        <fullName evidence="5">Low-complexity protein</fullName>
    </recommendedName>
</protein>
<feature type="compositionally biased region" description="Low complexity" evidence="1">
    <location>
        <begin position="57"/>
        <end position="74"/>
    </location>
</feature>
<keyword evidence="4" id="KW-1185">Reference proteome</keyword>
<organism evidence="3 4">
    <name type="scientific">Candidatus Methylospira mobilis</name>
    <dbReference type="NCBI Taxonomy" id="1808979"/>
    <lineage>
        <taxon>Bacteria</taxon>
        <taxon>Pseudomonadati</taxon>
        <taxon>Pseudomonadota</taxon>
        <taxon>Gammaproteobacteria</taxon>
        <taxon>Methylococcales</taxon>
        <taxon>Methylococcaceae</taxon>
        <taxon>Candidatus Methylospira</taxon>
    </lineage>
</organism>
<dbReference type="EMBL" id="CP044205">
    <property type="protein sequence ID" value="QFY42560.1"/>
    <property type="molecule type" value="Genomic_DNA"/>
</dbReference>
<feature type="signal peptide" evidence="2">
    <location>
        <begin position="1"/>
        <end position="29"/>
    </location>
</feature>
<dbReference type="AlphaFoldDB" id="A0A5Q0BFG0"/>
<reference evidence="3 4" key="1">
    <citation type="submission" date="2019-09" db="EMBL/GenBank/DDBJ databases">
        <title>Ecophysiology of the spiral-shaped methanotroph Methylospira mobilis as revealed by the complete genome sequence.</title>
        <authorList>
            <person name="Oshkin I.Y."/>
            <person name="Dedysh S.N."/>
            <person name="Miroshnikov K."/>
            <person name="Danilova O.V."/>
            <person name="Hakobyan A."/>
            <person name="Liesack W."/>
        </authorList>
    </citation>
    <scope>NUCLEOTIDE SEQUENCE [LARGE SCALE GENOMIC DNA]</scope>
    <source>
        <strain evidence="3 4">Shm1</strain>
    </source>
</reference>
<dbReference type="InParanoid" id="A0A5Q0BFG0"/>
<sequence length="138" mass="13977">MMNKTDKKSVAALVGATVVGAFTAPIAHAESNPFALKELSSGYTQVAEVVPYKGQSTNTGTAPAPAPAKTQEATCGQGKCGAQMMKQQQQMKCGAGMSGMQQPAAAPAQTQKAMEGKCAGMKMDGNSATTPAPAAPQQ</sequence>
<evidence type="ECO:0000313" key="4">
    <source>
        <dbReference type="Proteomes" id="UP000325755"/>
    </source>
</evidence>
<name>A0A5Q0BFG0_9GAMM</name>
<evidence type="ECO:0000313" key="3">
    <source>
        <dbReference type="EMBL" id="QFY42560.1"/>
    </source>
</evidence>
<evidence type="ECO:0000256" key="1">
    <source>
        <dbReference type="SAM" id="MobiDB-lite"/>
    </source>
</evidence>
<feature type="compositionally biased region" description="Low complexity" evidence="1">
    <location>
        <begin position="97"/>
        <end position="111"/>
    </location>
</feature>
<accession>A0A5Q0BFG0</accession>
<feature type="region of interest" description="Disordered" evidence="1">
    <location>
        <begin position="97"/>
        <end position="138"/>
    </location>
</feature>
<keyword evidence="2" id="KW-0732">Signal</keyword>
<feature type="region of interest" description="Disordered" evidence="1">
    <location>
        <begin position="55"/>
        <end position="74"/>
    </location>
</feature>
<feature type="compositionally biased region" description="Low complexity" evidence="1">
    <location>
        <begin position="128"/>
        <end position="138"/>
    </location>
</feature>
<dbReference type="KEGG" id="mmob:F6R98_07960"/>
<evidence type="ECO:0008006" key="5">
    <source>
        <dbReference type="Google" id="ProtNLM"/>
    </source>
</evidence>
<gene>
    <name evidence="3" type="ORF">F6R98_07960</name>
</gene>
<proteinExistence type="predicted"/>
<feature type="chain" id="PRO_5024895189" description="Low-complexity protein" evidence="2">
    <location>
        <begin position="30"/>
        <end position="138"/>
    </location>
</feature>